<name>A0A9P3LL77_9APHY</name>
<sequence>MAALHDHMKHAAFVKLVRHGPVHGCLFRINIKACLKILSDNAAQLFDNERCEAEGDTSQKPYILDLLVEMLPCESRYVLGILAGVFASNHFLTWLVRALSTKHFPTDVRWALARRRFGIGIDGRNEILQRKGDADLFETLFCEFDRTTGRPEVARWVKTVFGPLVFPTYAAYVKHWVPGWDAPPRSTTSVHNEPTYLHLRPLAIFIPLTQEAVDHLPQDMDTAEDMKAINTFALESTPPELTTSASGVTAMCFAVMSPVAPGYCKMTPVSAGATAAESSCGATNAVPAEPILVPAAFTVPTLESVFSGTTPVLIGMLDHSIGDLTAGDSSAIHHQYDDPYGYCDMDLGSDDED</sequence>
<organism evidence="1 2">
    <name type="scientific">Phanerochaete sordida</name>
    <dbReference type="NCBI Taxonomy" id="48140"/>
    <lineage>
        <taxon>Eukaryota</taxon>
        <taxon>Fungi</taxon>
        <taxon>Dikarya</taxon>
        <taxon>Basidiomycota</taxon>
        <taxon>Agaricomycotina</taxon>
        <taxon>Agaricomycetes</taxon>
        <taxon>Polyporales</taxon>
        <taxon>Phanerochaetaceae</taxon>
        <taxon>Phanerochaete</taxon>
    </lineage>
</organism>
<dbReference type="EMBL" id="BPQB01000108">
    <property type="protein sequence ID" value="GJE99403.1"/>
    <property type="molecule type" value="Genomic_DNA"/>
</dbReference>
<dbReference type="Proteomes" id="UP000703269">
    <property type="component" value="Unassembled WGS sequence"/>
</dbReference>
<dbReference type="AlphaFoldDB" id="A0A9P3LL77"/>
<accession>A0A9P3LL77</accession>
<comment type="caution">
    <text evidence="1">The sequence shown here is derived from an EMBL/GenBank/DDBJ whole genome shotgun (WGS) entry which is preliminary data.</text>
</comment>
<gene>
    <name evidence="1" type="ORF">PsYK624_156580</name>
</gene>
<reference evidence="1 2" key="1">
    <citation type="submission" date="2021-08" db="EMBL/GenBank/DDBJ databases">
        <title>Draft Genome Sequence of Phanerochaete sordida strain YK-624.</title>
        <authorList>
            <person name="Mori T."/>
            <person name="Dohra H."/>
            <person name="Suzuki T."/>
            <person name="Kawagishi H."/>
            <person name="Hirai H."/>
        </authorList>
    </citation>
    <scope>NUCLEOTIDE SEQUENCE [LARGE SCALE GENOMIC DNA]</scope>
    <source>
        <strain evidence="1 2">YK-624</strain>
    </source>
</reference>
<proteinExistence type="predicted"/>
<protein>
    <submittedName>
        <fullName evidence="1">Uncharacterized protein</fullName>
    </submittedName>
</protein>
<evidence type="ECO:0000313" key="1">
    <source>
        <dbReference type="EMBL" id="GJE99403.1"/>
    </source>
</evidence>
<evidence type="ECO:0000313" key="2">
    <source>
        <dbReference type="Proteomes" id="UP000703269"/>
    </source>
</evidence>
<keyword evidence="2" id="KW-1185">Reference proteome</keyword>